<dbReference type="AlphaFoldDB" id="A0A564ZVL6"/>
<gene>
    <name evidence="3" type="ORF">PVP01_0902400</name>
</gene>
<dbReference type="VEuPathDB" id="PlasmoDB:PVPAM_090007400"/>
<dbReference type="EMBL" id="LT635620">
    <property type="protein sequence ID" value="VUZ95678.1"/>
    <property type="molecule type" value="Genomic_DNA"/>
</dbReference>
<keyword evidence="2" id="KW-0812">Transmembrane</keyword>
<keyword evidence="2" id="KW-0472">Membrane</keyword>
<accession>A0A564ZVL6</accession>
<feature type="compositionally biased region" description="Low complexity" evidence="1">
    <location>
        <begin position="200"/>
        <end position="209"/>
    </location>
</feature>
<feature type="region of interest" description="Disordered" evidence="1">
    <location>
        <begin position="200"/>
        <end position="278"/>
    </location>
</feature>
<keyword evidence="2" id="KW-1133">Transmembrane helix</keyword>
<evidence type="ECO:0000256" key="2">
    <source>
        <dbReference type="SAM" id="Phobius"/>
    </source>
</evidence>
<feature type="transmembrane region" description="Helical" evidence="2">
    <location>
        <begin position="82"/>
        <end position="101"/>
    </location>
</feature>
<feature type="transmembrane region" description="Helical" evidence="2">
    <location>
        <begin position="131"/>
        <end position="152"/>
    </location>
</feature>
<sequence length="278" mass="31781">MKKNKEISKESSEKHSTCLCHSLYYKKNKLCIRNGTMCIEDWNKLKKVIPKCSPKDLSSNLCNFRLNGLYNNKRATKNFTKLIVIYQLLMLHFAVVMGASGSECSAQGNTKFLCDFCLKFGLGKSCKQLEVSIPITLLSFLFVITMFSLICCNCGRNKNKDQYAEYGRFIMGPDGKVYDRLMMNPQMLQDGKIPEEMCQEGMQEQGMQGPDVQEPGMQETGAKEPRVQQTERKDPRIKESKLQDPDMNENEKKTKNKKSSGDYKNTNDDELHVGYKPL</sequence>
<evidence type="ECO:0000313" key="4">
    <source>
        <dbReference type="Proteomes" id="UP000220605"/>
    </source>
</evidence>
<dbReference type="VEuPathDB" id="PlasmoDB:PVP01_0902400"/>
<evidence type="ECO:0000313" key="3">
    <source>
        <dbReference type="EMBL" id="VUZ95678.1"/>
    </source>
</evidence>
<dbReference type="VEuPathDB" id="PlasmoDB:PVW1_090007800"/>
<dbReference type="Proteomes" id="UP000220605">
    <property type="component" value="Chromosome 9"/>
</dbReference>
<organism evidence="3 4">
    <name type="scientific">Plasmodium vivax</name>
    <name type="common">malaria parasite P. vivax</name>
    <dbReference type="NCBI Taxonomy" id="5855"/>
    <lineage>
        <taxon>Eukaryota</taxon>
        <taxon>Sar</taxon>
        <taxon>Alveolata</taxon>
        <taxon>Apicomplexa</taxon>
        <taxon>Aconoidasida</taxon>
        <taxon>Haemosporida</taxon>
        <taxon>Plasmodiidae</taxon>
        <taxon>Plasmodium</taxon>
        <taxon>Plasmodium (Plasmodium)</taxon>
    </lineage>
</organism>
<proteinExistence type="predicted"/>
<name>A0A564ZVL6_PLAVI</name>
<protein>
    <submittedName>
        <fullName evidence="3">Uncharacterized protein</fullName>
    </submittedName>
</protein>
<feature type="compositionally biased region" description="Basic and acidic residues" evidence="1">
    <location>
        <begin position="221"/>
        <end position="278"/>
    </location>
</feature>
<reference evidence="4" key="1">
    <citation type="submission" date="2016-07" db="EMBL/GenBank/DDBJ databases">
        <authorList>
            <consortium name="Pathogen Informatics"/>
        </authorList>
    </citation>
    <scope>NUCLEOTIDE SEQUENCE [LARGE SCALE GENOMIC DNA]</scope>
</reference>
<evidence type="ECO:0000256" key="1">
    <source>
        <dbReference type="SAM" id="MobiDB-lite"/>
    </source>
</evidence>